<name>A0ABV5SBW5_9ACTN</name>
<dbReference type="InterPro" id="IPR001322">
    <property type="entry name" value="Lamin_tail_dom"/>
</dbReference>
<feature type="domain" description="LTD" evidence="1">
    <location>
        <begin position="310"/>
        <end position="403"/>
    </location>
</feature>
<reference evidence="2 3" key="1">
    <citation type="submission" date="2024-09" db="EMBL/GenBank/DDBJ databases">
        <authorList>
            <person name="Sun Q."/>
            <person name="Mori K."/>
        </authorList>
    </citation>
    <scope>NUCLEOTIDE SEQUENCE [LARGE SCALE GENOMIC DNA]</scope>
    <source>
        <strain evidence="2 3">JCM 3143</strain>
    </source>
</reference>
<dbReference type="EMBL" id="JBHMBW010000054">
    <property type="protein sequence ID" value="MFB9629059.1"/>
    <property type="molecule type" value="Genomic_DNA"/>
</dbReference>
<proteinExistence type="predicted"/>
<evidence type="ECO:0000313" key="2">
    <source>
        <dbReference type="EMBL" id="MFB9629059.1"/>
    </source>
</evidence>
<sequence>MSYTLLRGNFVIRYADLPRQGPEPDGDTVKFLPDSPALVEALPRRSGRPPKINGRGVSVRLEAVDALETHFEETHQELAGANAARDELLRLLGFTNVRYWEDLPNKVRSADQDSIRGHVLTNGVDANGRLIGFVYAGDHPGADGSSVFLDPALADASVNGTLLAAGLVYPAFYATLPAELRTHLAAVSQAARGKAVGIWPRSTADPNGAAAVTGLADAEGLVMWPKLFRRIVPYLAAGFTDFDGFDAWLRADPVNRDDEVFLLGKLERGNLHDVIKGAGQQIQLTVWPEEFVIAPDPAQPGTSVKPPLVAAGDLLIMAALPDPAGADLGHETVTLLNLTPAPIDLAGWALSDAAGGRKALTGTVEGGAAQRVTLDGAVRLDNKGDTIILVDPKGTSIDQVTYKADRVKAGRTIAFGR</sequence>
<comment type="caution">
    <text evidence="2">The sequence shown here is derived from an EMBL/GenBank/DDBJ whole genome shotgun (WGS) entry which is preliminary data.</text>
</comment>
<evidence type="ECO:0000259" key="1">
    <source>
        <dbReference type="Pfam" id="PF00932"/>
    </source>
</evidence>
<dbReference type="InterPro" id="IPR035437">
    <property type="entry name" value="SNase_OB-fold_sf"/>
</dbReference>
<accession>A0ABV5SBW5</accession>
<dbReference type="Pfam" id="PF00932">
    <property type="entry name" value="LTD"/>
    <property type="match status" value="1"/>
</dbReference>
<evidence type="ECO:0000313" key="3">
    <source>
        <dbReference type="Proteomes" id="UP001589532"/>
    </source>
</evidence>
<dbReference type="SUPFAM" id="SSF74853">
    <property type="entry name" value="Lamin A/C globular tail domain"/>
    <property type="match status" value="1"/>
</dbReference>
<dbReference type="RefSeq" id="WP_344986042.1">
    <property type="nucleotide sequence ID" value="NZ_BAAAXV010000001.1"/>
</dbReference>
<dbReference type="InterPro" id="IPR036415">
    <property type="entry name" value="Lamin_tail_dom_sf"/>
</dbReference>
<keyword evidence="3" id="KW-1185">Reference proteome</keyword>
<protein>
    <submittedName>
        <fullName evidence="2">Lamin tail domain-containing protein</fullName>
    </submittedName>
</protein>
<dbReference type="Gene3D" id="2.40.50.90">
    <property type="match status" value="1"/>
</dbReference>
<organism evidence="2 3">
    <name type="scientific">Nonomuraea helvata</name>
    <dbReference type="NCBI Taxonomy" id="37484"/>
    <lineage>
        <taxon>Bacteria</taxon>
        <taxon>Bacillati</taxon>
        <taxon>Actinomycetota</taxon>
        <taxon>Actinomycetes</taxon>
        <taxon>Streptosporangiales</taxon>
        <taxon>Streptosporangiaceae</taxon>
        <taxon>Nonomuraea</taxon>
    </lineage>
</organism>
<dbReference type="Proteomes" id="UP001589532">
    <property type="component" value="Unassembled WGS sequence"/>
</dbReference>
<gene>
    <name evidence="2" type="ORF">ACFFSA_38800</name>
</gene>
<dbReference type="SUPFAM" id="SSF50199">
    <property type="entry name" value="Staphylococcal nuclease"/>
    <property type="match status" value="1"/>
</dbReference>